<organism evidence="3 4">
    <name type="scientific">Paramuricea clavata</name>
    <name type="common">Red gorgonian</name>
    <name type="synonym">Violescent sea-whip</name>
    <dbReference type="NCBI Taxonomy" id="317549"/>
    <lineage>
        <taxon>Eukaryota</taxon>
        <taxon>Metazoa</taxon>
        <taxon>Cnidaria</taxon>
        <taxon>Anthozoa</taxon>
        <taxon>Octocorallia</taxon>
        <taxon>Malacalcyonacea</taxon>
        <taxon>Plexauridae</taxon>
        <taxon>Paramuricea</taxon>
    </lineage>
</organism>
<dbReference type="EMBL" id="CACRXK020008839">
    <property type="protein sequence ID" value="CAB4015774.1"/>
    <property type="molecule type" value="Genomic_DNA"/>
</dbReference>
<dbReference type="Gene3D" id="2.130.10.10">
    <property type="entry name" value="YVTN repeat-like/Quinoprotein amine dehydrogenase"/>
    <property type="match status" value="1"/>
</dbReference>
<dbReference type="OrthoDB" id="3156807at2759"/>
<reference evidence="3" key="1">
    <citation type="submission" date="2020-04" db="EMBL/GenBank/DDBJ databases">
        <authorList>
            <person name="Alioto T."/>
            <person name="Alioto T."/>
            <person name="Gomez Garrido J."/>
        </authorList>
    </citation>
    <scope>NUCLEOTIDE SEQUENCE</scope>
    <source>
        <strain evidence="3">A484AB</strain>
    </source>
</reference>
<accession>A0A7D9IRX4</accession>
<dbReference type="SUPFAM" id="SSF50978">
    <property type="entry name" value="WD40 repeat-like"/>
    <property type="match status" value="1"/>
</dbReference>
<feature type="compositionally biased region" description="Low complexity" evidence="2">
    <location>
        <begin position="634"/>
        <end position="646"/>
    </location>
</feature>
<evidence type="ECO:0000256" key="2">
    <source>
        <dbReference type="SAM" id="MobiDB-lite"/>
    </source>
</evidence>
<sequence>MCHTYFGLEETDDVHTKKVPHLEMVRFSNLQNVQTKSNRDEVLPAKEADRLIKDHLTKMARELIQQVWKKHQQTIDRSKACPQFIAGITCDITTCNHHHDKITRDHFAKRLHALLFLVHVEEIIATFLKNTKRESAKVKNRLQQLLFIEPEFTACQWLYELLFPQDGQLVSSYFLSECDVSSLRCNVSGRLIEFAKTCKWYNSAEEERWSSSDLFIEVSNLMHIAGAPVENLLSVEERKFEKRNLTFHPGMFPDKRSPGRFNIFSKALERSKSRLYLNGDILGSIHAAVKEFLFTPAKRRGLPYPSIANAVMILERHLTACLMLYARLMMNETTVCLPESYLSLINFWDFVDRPPTKRSTTFHNAVQYAPHFFQGPDAQRNFDHLLELMRSVVELTFGEISWEYNIVNDTLCGNSVNCVETERVLVLVLIMLCNCGRGIPEECEKLIREHLLKLQLRLDLPEKLTKCVEDVRNASGFKDVVLGLRELLTQKPCPERLCDVKWDQLKVKDSRRNCKIDNYSMPFRFEIDVSTLTRSAEKGQREEQQATDDEMNYIHSEVFTQEETHSQRQEYNEEARENASLIIERALLKWKHRKEAKAKLEEEIKNDAFKLHFQSFKLDKSGCTICGRVQFVDSSSNTTSSEPSSSLDQDEETTSTWQLRILQRNTFETHCSKGSPHWKKEKSLAKFKAFYKRCVLPAIQRATQLKDEMTKLRIESDVDCFDLDLDRLEDALSRLQRKIKKVEDGRSWDTVNLLQKAAEESNSRLKYSRAKHENRQRFPGINQSEEWTEETWSVPTNSKTVPYEEVDIFKQGFPTIDEADEKMNDEGLTEEEYFTLYNARYYSSNLDNGYFCLAISPDTTRILAGTNDAEIYVIDSTTLKVLLCKRAYGFCKTVTGCHYNPLSGHEEFAVCNEIGVFDIWNVTTLDDGSEEASKIHHLKFPPGTSNCVYSPDGQFIALTSGKESKTYIISSTSAKVMFTLLYPAPEDSSYNTYFCASSLFFGNSCQVATYHDDHVICLWRLPVIYSLKTLCLIFLRASIKYNDIEELCVPASLKQRLKYLYV</sequence>
<comment type="caution">
    <text evidence="3">The sequence shown here is derived from an EMBL/GenBank/DDBJ whole genome shotgun (WGS) entry which is preliminary data.</text>
</comment>
<evidence type="ECO:0000313" key="3">
    <source>
        <dbReference type="EMBL" id="CAB4015774.1"/>
    </source>
</evidence>
<dbReference type="InterPro" id="IPR036322">
    <property type="entry name" value="WD40_repeat_dom_sf"/>
</dbReference>
<dbReference type="InterPro" id="IPR015943">
    <property type="entry name" value="WD40/YVTN_repeat-like_dom_sf"/>
</dbReference>
<feature type="coiled-coil region" evidence="1">
    <location>
        <begin position="718"/>
        <end position="745"/>
    </location>
</feature>
<name>A0A7D9IRX4_PARCT</name>
<feature type="region of interest" description="Disordered" evidence="2">
    <location>
        <begin position="634"/>
        <end position="653"/>
    </location>
</feature>
<evidence type="ECO:0000313" key="4">
    <source>
        <dbReference type="Proteomes" id="UP001152795"/>
    </source>
</evidence>
<gene>
    <name evidence="3" type="ORF">PACLA_8A063566</name>
</gene>
<dbReference type="Proteomes" id="UP001152795">
    <property type="component" value="Unassembled WGS sequence"/>
</dbReference>
<protein>
    <submittedName>
        <fullName evidence="3">TPR and ankyrin repeat-containing 1-like</fullName>
    </submittedName>
</protein>
<keyword evidence="4" id="KW-1185">Reference proteome</keyword>
<proteinExistence type="predicted"/>
<keyword evidence="1" id="KW-0175">Coiled coil</keyword>
<dbReference type="AlphaFoldDB" id="A0A7D9IRX4"/>
<evidence type="ECO:0000256" key="1">
    <source>
        <dbReference type="SAM" id="Coils"/>
    </source>
</evidence>